<dbReference type="RefSeq" id="WP_347163189.1">
    <property type="nucleotide sequence ID" value="NZ_JBDLOB010000004.1"/>
</dbReference>
<comment type="caution">
    <text evidence="1">The sequence shown here is derived from an EMBL/GenBank/DDBJ whole genome shotgun (WGS) entry which is preliminary data.</text>
</comment>
<gene>
    <name evidence="1" type="ORF">ABFV72_08635</name>
</gene>
<dbReference type="EMBL" id="JBDLOB010000004">
    <property type="protein sequence ID" value="MEN8626077.1"/>
    <property type="molecule type" value="Genomic_DNA"/>
</dbReference>
<organism evidence="1 2">
    <name type="scientific">Psychrobacter proteolyticus</name>
    <dbReference type="NCBI Taxonomy" id="147825"/>
    <lineage>
        <taxon>Bacteria</taxon>
        <taxon>Pseudomonadati</taxon>
        <taxon>Pseudomonadota</taxon>
        <taxon>Gammaproteobacteria</taxon>
        <taxon>Moraxellales</taxon>
        <taxon>Moraxellaceae</taxon>
        <taxon>Psychrobacter</taxon>
    </lineage>
</organism>
<accession>A0ABV0D9B4</accession>
<name>A0ABV0D9B4_9GAMM</name>
<evidence type="ECO:0000313" key="2">
    <source>
        <dbReference type="Proteomes" id="UP001414441"/>
    </source>
</evidence>
<protein>
    <submittedName>
        <fullName evidence="1">Uncharacterized protein</fullName>
    </submittedName>
</protein>
<reference evidence="1 2" key="1">
    <citation type="submission" date="2024-05" db="EMBL/GenBank/DDBJ databases">
        <title>Genome sequencing of Marine Estuary Bacteria, Pseudoalteromonas distincta strain FA, Psychrobacter proteolyticus strain EA, and Shewanella baltica strain CA.</title>
        <authorList>
            <person name="Dieffenbach S.A."/>
            <person name="Maclea K.S."/>
        </authorList>
    </citation>
    <scope>NUCLEOTIDE SEQUENCE [LARGE SCALE GENOMIC DNA]</scope>
    <source>
        <strain evidence="1 2">EA</strain>
    </source>
</reference>
<sequence>MIVGSYFHGDSTRIGLIQHSCYGEALHIIVNFASAKHRKAERVVSVRTELSDLRDELISFDHRTLQWLHDRIAAAFRMEYCPNADFFTYKIPDPHTPDETVTLWFDFLRKELERVFAEYLQLPRLILTAALYPNPDQKGKDAEDELYEMTMQLYPDIEINHTEGEKGTVDLYQSKTIGCDCIKPEQSQTESQFDHELLLDGMTLAGAYFEIGVHDFSDYAAAMINDLGTEIKPYLLSFWEGIRAWEDFDTQEMTSVESSKRMYEKLLLEHEHGLSTQMVANIRKERQNYEREEVMHNQSLHKEILETWRQDSPQMTARLNKQNLLDDLAFVVQERMWQAKELYQASGMPRSDAKEQAYKDHLMLEPENLKQ</sequence>
<evidence type="ECO:0000313" key="1">
    <source>
        <dbReference type="EMBL" id="MEN8626077.1"/>
    </source>
</evidence>
<dbReference type="Proteomes" id="UP001414441">
    <property type="component" value="Unassembled WGS sequence"/>
</dbReference>
<proteinExistence type="predicted"/>
<keyword evidence="2" id="KW-1185">Reference proteome</keyword>